<evidence type="ECO:0000256" key="3">
    <source>
        <dbReference type="ARBA" id="ARBA00022763"/>
    </source>
</evidence>
<organism evidence="9 10">
    <name type="scientific">Dielma fastidiosa</name>
    <dbReference type="NCBI Taxonomy" id="1034346"/>
    <lineage>
        <taxon>Bacteria</taxon>
        <taxon>Bacillati</taxon>
        <taxon>Bacillota</taxon>
        <taxon>Erysipelotrichia</taxon>
        <taxon>Erysipelotrichales</taxon>
        <taxon>Erysipelotrichaceae</taxon>
        <taxon>Dielma</taxon>
    </lineage>
</organism>
<evidence type="ECO:0000313" key="10">
    <source>
        <dbReference type="Proteomes" id="UP000247612"/>
    </source>
</evidence>
<dbReference type="SUPFAM" id="SSF143081">
    <property type="entry name" value="BB1717-like"/>
    <property type="match status" value="1"/>
</dbReference>
<dbReference type="EC" id="3.4.-.-" evidence="8"/>
<evidence type="ECO:0000256" key="6">
    <source>
        <dbReference type="ARBA" id="ARBA00023125"/>
    </source>
</evidence>
<keyword evidence="2 8" id="KW-0645">Protease</keyword>
<dbReference type="PANTHER" id="PTHR13604:SF0">
    <property type="entry name" value="ABASIC SITE PROCESSING PROTEIN HMCES"/>
    <property type="match status" value="1"/>
</dbReference>
<evidence type="ECO:0000256" key="5">
    <source>
        <dbReference type="ARBA" id="ARBA00023124"/>
    </source>
</evidence>
<dbReference type="GO" id="GO:0008233">
    <property type="term" value="F:peptidase activity"/>
    <property type="evidence" value="ECO:0007669"/>
    <property type="project" value="UniProtKB-KW"/>
</dbReference>
<accession>A0A318KG73</accession>
<dbReference type="GO" id="GO:0106300">
    <property type="term" value="P:protein-DNA covalent cross-linking repair"/>
    <property type="evidence" value="ECO:0007669"/>
    <property type="project" value="InterPro"/>
</dbReference>
<dbReference type="PANTHER" id="PTHR13604">
    <property type="entry name" value="DC12-RELATED"/>
    <property type="match status" value="1"/>
</dbReference>
<evidence type="ECO:0000313" key="9">
    <source>
        <dbReference type="EMBL" id="PXX76049.1"/>
    </source>
</evidence>
<evidence type="ECO:0000256" key="8">
    <source>
        <dbReference type="RuleBase" id="RU364100"/>
    </source>
</evidence>
<dbReference type="Gene3D" id="3.90.1680.10">
    <property type="entry name" value="SOS response associated peptidase-like"/>
    <property type="match status" value="1"/>
</dbReference>
<dbReference type="Pfam" id="PF02586">
    <property type="entry name" value="SRAP"/>
    <property type="match status" value="1"/>
</dbReference>
<evidence type="ECO:0000256" key="7">
    <source>
        <dbReference type="ARBA" id="ARBA00023239"/>
    </source>
</evidence>
<keyword evidence="3" id="KW-0227">DNA damage</keyword>
<dbReference type="Proteomes" id="UP000247612">
    <property type="component" value="Unassembled WGS sequence"/>
</dbReference>
<dbReference type="GeneID" id="94441840"/>
<keyword evidence="6" id="KW-0238">DNA-binding</keyword>
<dbReference type="InterPro" id="IPR036590">
    <property type="entry name" value="SRAP-like"/>
</dbReference>
<keyword evidence="7" id="KW-0456">Lyase</keyword>
<gene>
    <name evidence="9" type="ORF">DES51_11526</name>
</gene>
<evidence type="ECO:0000256" key="4">
    <source>
        <dbReference type="ARBA" id="ARBA00022801"/>
    </source>
</evidence>
<dbReference type="EMBL" id="QJKH01000015">
    <property type="protein sequence ID" value="PXX76049.1"/>
    <property type="molecule type" value="Genomic_DNA"/>
</dbReference>
<dbReference type="OrthoDB" id="9782620at2"/>
<proteinExistence type="inferred from homology"/>
<evidence type="ECO:0000256" key="2">
    <source>
        <dbReference type="ARBA" id="ARBA00022670"/>
    </source>
</evidence>
<keyword evidence="10" id="KW-1185">Reference proteome</keyword>
<dbReference type="STRING" id="1034346.GCA_000313565_03078"/>
<dbReference type="GO" id="GO:0006508">
    <property type="term" value="P:proteolysis"/>
    <property type="evidence" value="ECO:0007669"/>
    <property type="project" value="UniProtKB-KW"/>
</dbReference>
<protein>
    <recommendedName>
        <fullName evidence="8">Abasic site processing protein</fullName>
        <ecNumber evidence="8">3.4.-.-</ecNumber>
    </recommendedName>
</protein>
<reference evidence="9 10" key="1">
    <citation type="submission" date="2018-05" db="EMBL/GenBank/DDBJ databases">
        <title>Genomic Encyclopedia of Type Strains, Phase IV (KMG-IV): sequencing the most valuable type-strain genomes for metagenomic binning, comparative biology and taxonomic classification.</title>
        <authorList>
            <person name="Goeker M."/>
        </authorList>
    </citation>
    <scope>NUCLEOTIDE SEQUENCE [LARGE SCALE GENOMIC DNA]</scope>
    <source>
        <strain evidence="9 10">JC118</strain>
    </source>
</reference>
<keyword evidence="5" id="KW-0190">Covalent protein-DNA linkage</keyword>
<dbReference type="GO" id="GO:0016829">
    <property type="term" value="F:lyase activity"/>
    <property type="evidence" value="ECO:0007669"/>
    <property type="project" value="UniProtKB-KW"/>
</dbReference>
<dbReference type="GO" id="GO:0003697">
    <property type="term" value="F:single-stranded DNA binding"/>
    <property type="evidence" value="ECO:0007669"/>
    <property type="project" value="InterPro"/>
</dbReference>
<name>A0A318KG73_9FIRM</name>
<sequence length="180" mass="21327">MCGRFFMSFDDSDESQAIQKKLYDKNLFEFAQGEVFPSQNVVVLKAEHGRMDVDVMKWGFNTKYKSINARSEGIENKWTFKPYLNNRCIVLANGFYEWVKEGKQKHKIYIQKEAEPWIYMAGIYNDQHEFVIVTGESQDKMKFIHDRTPILIQHDEVRNFLNHRVDFNVDNKNLVFNAVN</sequence>
<comment type="similarity">
    <text evidence="1 8">Belongs to the SOS response-associated peptidase family.</text>
</comment>
<dbReference type="InterPro" id="IPR003738">
    <property type="entry name" value="SRAP"/>
</dbReference>
<keyword evidence="4 8" id="KW-0378">Hydrolase</keyword>
<dbReference type="RefSeq" id="WP_022939354.1">
    <property type="nucleotide sequence ID" value="NZ_CABKRQ010000009.1"/>
</dbReference>
<comment type="caution">
    <text evidence="9">The sequence shown here is derived from an EMBL/GenBank/DDBJ whole genome shotgun (WGS) entry which is preliminary data.</text>
</comment>
<evidence type="ECO:0000256" key="1">
    <source>
        <dbReference type="ARBA" id="ARBA00008136"/>
    </source>
</evidence>
<dbReference type="AlphaFoldDB" id="A0A318KG73"/>